<dbReference type="AlphaFoldDB" id="A0A4Y9ZI63"/>
<dbReference type="EMBL" id="SFCI01002796">
    <property type="protein sequence ID" value="TFY73501.1"/>
    <property type="molecule type" value="Genomic_DNA"/>
</dbReference>
<comment type="caution">
    <text evidence="1">The sequence shown here is derived from an EMBL/GenBank/DDBJ whole genome shotgun (WGS) entry which is preliminary data.</text>
</comment>
<name>A0A4Y9ZI63_9AGAM</name>
<keyword evidence="2" id="KW-1185">Reference proteome</keyword>
<evidence type="ECO:0000313" key="2">
    <source>
        <dbReference type="Proteomes" id="UP000298061"/>
    </source>
</evidence>
<proteinExistence type="predicted"/>
<dbReference type="Proteomes" id="UP000298061">
    <property type="component" value="Unassembled WGS sequence"/>
</dbReference>
<sequence length="76" mass="8094">MLTISPSTTDFSADSIFDKRTIQMPMIVDAPSPMPMKMGATYAYTGELPSSAGDLLSKGGISVAWDGSWTSLPYSL</sequence>
<reference evidence="1 2" key="1">
    <citation type="submission" date="2019-02" db="EMBL/GenBank/DDBJ databases">
        <title>Genome sequencing of the rare red list fungi Hericium alpestre (H. flagellum).</title>
        <authorList>
            <person name="Buettner E."/>
            <person name="Kellner H."/>
        </authorList>
    </citation>
    <scope>NUCLEOTIDE SEQUENCE [LARGE SCALE GENOMIC DNA]</scope>
    <source>
        <strain evidence="1 2">DSM 108284</strain>
    </source>
</reference>
<accession>A0A4Y9ZI63</accession>
<evidence type="ECO:0000313" key="1">
    <source>
        <dbReference type="EMBL" id="TFY73501.1"/>
    </source>
</evidence>
<protein>
    <submittedName>
        <fullName evidence="1">Uncharacterized protein</fullName>
    </submittedName>
</protein>
<organism evidence="1 2">
    <name type="scientific">Hericium alpestre</name>
    <dbReference type="NCBI Taxonomy" id="135208"/>
    <lineage>
        <taxon>Eukaryota</taxon>
        <taxon>Fungi</taxon>
        <taxon>Dikarya</taxon>
        <taxon>Basidiomycota</taxon>
        <taxon>Agaricomycotina</taxon>
        <taxon>Agaricomycetes</taxon>
        <taxon>Russulales</taxon>
        <taxon>Hericiaceae</taxon>
        <taxon>Hericium</taxon>
    </lineage>
</organism>
<gene>
    <name evidence="1" type="ORF">EWM64_g10511</name>
</gene>